<name>F4PWF9_CACFS</name>
<sequence length="203" mass="23453">MDIGLFRKIFKNHLLMRQVFQCVQHVQSLKEIDPFFPTEFGLKNLGSSYFHTYIYLPPKIEKVKFLVKEVKVSPIRLKPDIRQVALKTLDIEIDRDNNNAWAPSIAKTIEIEQNHLFFYLLNRNPNALSQRDEMMIVLGAICRFGALDLLQYTVGTLFGRYDFAALQFFSTDDTAELMSLACKNNHLDIVAWLTIQHSATITP</sequence>
<dbReference type="EMBL" id="GL883013">
    <property type="protein sequence ID" value="EGG20323.1"/>
    <property type="molecule type" value="Genomic_DNA"/>
</dbReference>
<evidence type="ECO:0000313" key="2">
    <source>
        <dbReference type="Proteomes" id="UP000007797"/>
    </source>
</evidence>
<dbReference type="GeneID" id="14872043"/>
<dbReference type="RefSeq" id="XP_004367306.1">
    <property type="nucleotide sequence ID" value="XM_004367249.1"/>
</dbReference>
<evidence type="ECO:0000313" key="1">
    <source>
        <dbReference type="EMBL" id="EGG20323.1"/>
    </source>
</evidence>
<accession>F4PWF9</accession>
<dbReference type="Proteomes" id="UP000007797">
    <property type="component" value="Unassembled WGS sequence"/>
</dbReference>
<organism evidence="1 2">
    <name type="scientific">Cavenderia fasciculata</name>
    <name type="common">Slime mold</name>
    <name type="synonym">Dictyostelium fasciculatum</name>
    <dbReference type="NCBI Taxonomy" id="261658"/>
    <lineage>
        <taxon>Eukaryota</taxon>
        <taxon>Amoebozoa</taxon>
        <taxon>Evosea</taxon>
        <taxon>Eumycetozoa</taxon>
        <taxon>Dictyostelia</taxon>
        <taxon>Acytosteliales</taxon>
        <taxon>Cavenderiaceae</taxon>
        <taxon>Cavenderia</taxon>
    </lineage>
</organism>
<keyword evidence="2" id="KW-1185">Reference proteome</keyword>
<gene>
    <name evidence="1" type="ORF">DFA_07447</name>
</gene>
<proteinExistence type="predicted"/>
<dbReference type="KEGG" id="dfa:DFA_07447"/>
<dbReference type="AlphaFoldDB" id="F4PWF9"/>
<protein>
    <submittedName>
        <fullName evidence="1">Uncharacterized protein</fullName>
    </submittedName>
</protein>
<reference evidence="2" key="1">
    <citation type="journal article" date="2011" name="Genome Res.">
        <title>Phylogeny-wide analysis of social amoeba genomes highlights ancient origins for complex intercellular communication.</title>
        <authorList>
            <person name="Heidel A.J."/>
            <person name="Lawal H.M."/>
            <person name="Felder M."/>
            <person name="Schilde C."/>
            <person name="Helps N.R."/>
            <person name="Tunggal B."/>
            <person name="Rivero F."/>
            <person name="John U."/>
            <person name="Schleicher M."/>
            <person name="Eichinger L."/>
            <person name="Platzer M."/>
            <person name="Noegel A.A."/>
            <person name="Schaap P."/>
            <person name="Gloeckner G."/>
        </authorList>
    </citation>
    <scope>NUCLEOTIDE SEQUENCE [LARGE SCALE GENOMIC DNA]</scope>
    <source>
        <strain evidence="2">SH3</strain>
    </source>
</reference>